<reference evidence="2 3" key="1">
    <citation type="submission" date="2019-11" db="EMBL/GenBank/DDBJ databases">
        <title>Whole-genome sequence of the anaerobic purple sulfur bacterium Allochromatium palmeri DSM 15591.</title>
        <authorList>
            <person name="Kyndt J.A."/>
            <person name="Meyer T.E."/>
        </authorList>
    </citation>
    <scope>NUCLEOTIDE SEQUENCE [LARGE SCALE GENOMIC DNA]</scope>
    <source>
        <strain evidence="2 3">DSM 15591</strain>
    </source>
</reference>
<gene>
    <name evidence="2" type="ORF">GJ668_16450</name>
</gene>
<dbReference type="OrthoDB" id="68195at2"/>
<evidence type="ECO:0000313" key="3">
    <source>
        <dbReference type="Proteomes" id="UP000434044"/>
    </source>
</evidence>
<dbReference type="Gene3D" id="3.40.33.10">
    <property type="entry name" value="CAP"/>
    <property type="match status" value="1"/>
</dbReference>
<feature type="domain" description="SCP" evidence="1">
    <location>
        <begin position="170"/>
        <end position="286"/>
    </location>
</feature>
<proteinExistence type="predicted"/>
<dbReference type="Pfam" id="PF00188">
    <property type="entry name" value="CAP"/>
    <property type="match status" value="1"/>
</dbReference>
<accession>A0A6N8EIE0</accession>
<sequence>MALPTVQPLASLPSDALLFADDTTAELAIPDQATELALRQRLVRVQLDALPLEPGSELVLDLFDDQPIWLVCDDVGEEEVLGSRSWWGHGADDAGIQAHLAVSERTLSGTILTPDASFQIRPFDDTWHIVRELRREARSPDFAGLIQYSESQSATATVTATAFETETATLTNNERQMNGLHRLAWNDLLLASARGHSIDMATNGYFSHTGLDGRDSSDRISDAGYSWNYAAENIAAGQTTPIEVVDAWMNSPGHRANILNSVVCDLGVGYTYDAGSYYRHYWTQNFGRQQGVGTCPPIPMDDENEAKNYYRKVNAYFYGTFGRSATSGELAEWGAVLRDNSGSVWKPMGEGLQHYLSNLMGWGAGPLDVYTAGSIVDQVLTNLFGWSWDIDPHIINYYVEALVEGYIRPRGLVNAILNDLVIMPRADGTYSQPNGWTGGGSIRGLLTSNQFARYRERIESTGF</sequence>
<comment type="caution">
    <text evidence="2">The sequence shown here is derived from an EMBL/GenBank/DDBJ whole genome shotgun (WGS) entry which is preliminary data.</text>
</comment>
<protein>
    <recommendedName>
        <fullName evidence="1">SCP domain-containing protein</fullName>
    </recommendedName>
</protein>
<dbReference type="SUPFAM" id="SSF55797">
    <property type="entry name" value="PR-1-like"/>
    <property type="match status" value="1"/>
</dbReference>
<organism evidence="2 3">
    <name type="scientific">Allochromatium palmeri</name>
    <dbReference type="NCBI Taxonomy" id="231048"/>
    <lineage>
        <taxon>Bacteria</taxon>
        <taxon>Pseudomonadati</taxon>
        <taxon>Pseudomonadota</taxon>
        <taxon>Gammaproteobacteria</taxon>
        <taxon>Chromatiales</taxon>
        <taxon>Chromatiaceae</taxon>
        <taxon>Allochromatium</taxon>
    </lineage>
</organism>
<dbReference type="Proteomes" id="UP000434044">
    <property type="component" value="Unassembled WGS sequence"/>
</dbReference>
<dbReference type="AlphaFoldDB" id="A0A6N8EIE0"/>
<dbReference type="EMBL" id="WNKT01000048">
    <property type="protein sequence ID" value="MTW22659.1"/>
    <property type="molecule type" value="Genomic_DNA"/>
</dbReference>
<dbReference type="PANTHER" id="PTHR31157:SF1">
    <property type="entry name" value="SCP DOMAIN-CONTAINING PROTEIN"/>
    <property type="match status" value="1"/>
</dbReference>
<keyword evidence="3" id="KW-1185">Reference proteome</keyword>
<dbReference type="InterPro" id="IPR014044">
    <property type="entry name" value="CAP_dom"/>
</dbReference>
<dbReference type="InterPro" id="IPR035940">
    <property type="entry name" value="CAP_sf"/>
</dbReference>
<dbReference type="PANTHER" id="PTHR31157">
    <property type="entry name" value="SCP DOMAIN-CONTAINING PROTEIN"/>
    <property type="match status" value="1"/>
</dbReference>
<evidence type="ECO:0000259" key="1">
    <source>
        <dbReference type="Pfam" id="PF00188"/>
    </source>
</evidence>
<dbReference type="CDD" id="cd05379">
    <property type="entry name" value="CAP_bacterial"/>
    <property type="match status" value="1"/>
</dbReference>
<evidence type="ECO:0000313" key="2">
    <source>
        <dbReference type="EMBL" id="MTW22659.1"/>
    </source>
</evidence>
<name>A0A6N8EIE0_9GAMM</name>